<reference evidence="1 2" key="1">
    <citation type="journal article" date="2019" name="Commun. Biol.">
        <title>The bagworm genome reveals a unique fibroin gene that provides high tensile strength.</title>
        <authorList>
            <person name="Kono N."/>
            <person name="Nakamura H."/>
            <person name="Ohtoshi R."/>
            <person name="Tomita M."/>
            <person name="Numata K."/>
            <person name="Arakawa K."/>
        </authorList>
    </citation>
    <scope>NUCLEOTIDE SEQUENCE [LARGE SCALE GENOMIC DNA]</scope>
</reference>
<accession>A0A4C1ZYM7</accession>
<dbReference type="Proteomes" id="UP000299102">
    <property type="component" value="Unassembled WGS sequence"/>
</dbReference>
<dbReference type="EMBL" id="BGZK01002240">
    <property type="protein sequence ID" value="GBP92109.1"/>
    <property type="molecule type" value="Genomic_DNA"/>
</dbReference>
<proteinExistence type="predicted"/>
<comment type="caution">
    <text evidence="1">The sequence shown here is derived from an EMBL/GenBank/DDBJ whole genome shotgun (WGS) entry which is preliminary data.</text>
</comment>
<name>A0A4C1ZYM7_EUMVA</name>
<keyword evidence="2" id="KW-1185">Reference proteome</keyword>
<dbReference type="AlphaFoldDB" id="A0A4C1ZYM7"/>
<gene>
    <name evidence="1" type="ORF">EVAR_47861_1</name>
</gene>
<protein>
    <submittedName>
        <fullName evidence="1">Uncharacterized protein</fullName>
    </submittedName>
</protein>
<sequence>MINSSFRFSVSAIEHPLLKVTPATDSWISPYTFIVHPEKLWLTTYWVSHRPILLRPVRCHSRIFLPGAFRFHERYFYLVGSARFVGQLRFQQISSFGFRFVEKPRGIAISIAFRVTPSVTTRRKRASPFLVMVPDQLTIYLGYEMM</sequence>
<evidence type="ECO:0000313" key="2">
    <source>
        <dbReference type="Proteomes" id="UP000299102"/>
    </source>
</evidence>
<evidence type="ECO:0000313" key="1">
    <source>
        <dbReference type="EMBL" id="GBP92109.1"/>
    </source>
</evidence>
<organism evidence="1 2">
    <name type="scientific">Eumeta variegata</name>
    <name type="common">Bagworm moth</name>
    <name type="synonym">Eumeta japonica</name>
    <dbReference type="NCBI Taxonomy" id="151549"/>
    <lineage>
        <taxon>Eukaryota</taxon>
        <taxon>Metazoa</taxon>
        <taxon>Ecdysozoa</taxon>
        <taxon>Arthropoda</taxon>
        <taxon>Hexapoda</taxon>
        <taxon>Insecta</taxon>
        <taxon>Pterygota</taxon>
        <taxon>Neoptera</taxon>
        <taxon>Endopterygota</taxon>
        <taxon>Lepidoptera</taxon>
        <taxon>Glossata</taxon>
        <taxon>Ditrysia</taxon>
        <taxon>Tineoidea</taxon>
        <taxon>Psychidae</taxon>
        <taxon>Oiketicinae</taxon>
        <taxon>Eumeta</taxon>
    </lineage>
</organism>